<dbReference type="PANTHER" id="PTHR43825:SF1">
    <property type="entry name" value="TRANSKETOLASE-LIKE PYRIMIDINE-BINDING DOMAIN-CONTAINING PROTEIN"/>
    <property type="match status" value="1"/>
</dbReference>
<comment type="cofactor">
    <cofactor evidence="1">
        <name>thiamine diphosphate</name>
        <dbReference type="ChEBI" id="CHEBI:58937"/>
    </cofactor>
</comment>
<dbReference type="SMART" id="SM00861">
    <property type="entry name" value="Transket_pyr"/>
    <property type="match status" value="1"/>
</dbReference>
<evidence type="ECO:0000259" key="4">
    <source>
        <dbReference type="SMART" id="SM00861"/>
    </source>
</evidence>
<dbReference type="Pfam" id="PF02780">
    <property type="entry name" value="Transketolase_C"/>
    <property type="match status" value="1"/>
</dbReference>
<evidence type="ECO:0000256" key="2">
    <source>
        <dbReference type="ARBA" id="ARBA00007131"/>
    </source>
</evidence>
<comment type="similarity">
    <text evidence="2">Belongs to the transketolase family.</text>
</comment>
<reference evidence="5 6" key="1">
    <citation type="submission" date="2017-10" db="EMBL/GenBank/DDBJ databases">
        <title>Novel microbial diversity and functional potential in the marine mammal oral microbiome.</title>
        <authorList>
            <person name="Dudek N.K."/>
            <person name="Sun C.L."/>
            <person name="Burstein D."/>
            <person name="Kantor R.S."/>
            <person name="Aliaga Goltsman D.S."/>
            <person name="Bik E.M."/>
            <person name="Thomas B.C."/>
            <person name="Banfield J.F."/>
            <person name="Relman D.A."/>
        </authorList>
    </citation>
    <scope>NUCLEOTIDE SEQUENCE [LARGE SCALE GENOMIC DNA]</scope>
    <source>
        <strain evidence="5">DOLJORAL78_61_10</strain>
    </source>
</reference>
<dbReference type="Gene3D" id="3.40.50.920">
    <property type="match status" value="1"/>
</dbReference>
<accession>A0A2G6K811</accession>
<evidence type="ECO:0000256" key="1">
    <source>
        <dbReference type="ARBA" id="ARBA00001964"/>
    </source>
</evidence>
<organism evidence="5 6">
    <name type="scientific">Ilumatobacter coccineus</name>
    <dbReference type="NCBI Taxonomy" id="467094"/>
    <lineage>
        <taxon>Bacteria</taxon>
        <taxon>Bacillati</taxon>
        <taxon>Actinomycetota</taxon>
        <taxon>Acidimicrobiia</taxon>
        <taxon>Acidimicrobiales</taxon>
        <taxon>Ilumatobacteraceae</taxon>
        <taxon>Ilumatobacter</taxon>
    </lineage>
</organism>
<dbReference type="Gene3D" id="3.40.50.970">
    <property type="match status" value="1"/>
</dbReference>
<dbReference type="GO" id="GO:0000287">
    <property type="term" value="F:magnesium ion binding"/>
    <property type="evidence" value="ECO:0007669"/>
    <property type="project" value="UniProtKB-ARBA"/>
</dbReference>
<dbReference type="EMBL" id="PDSL01000065">
    <property type="protein sequence ID" value="PIE31793.1"/>
    <property type="molecule type" value="Genomic_DNA"/>
</dbReference>
<dbReference type="SUPFAM" id="SSF52518">
    <property type="entry name" value="Thiamin diphosphate-binding fold (THDP-binding)"/>
    <property type="match status" value="1"/>
</dbReference>
<evidence type="ECO:0000256" key="3">
    <source>
        <dbReference type="ARBA" id="ARBA00023052"/>
    </source>
</evidence>
<dbReference type="SUPFAM" id="SSF52922">
    <property type="entry name" value="TK C-terminal domain-like"/>
    <property type="match status" value="1"/>
</dbReference>
<dbReference type="AlphaFoldDB" id="A0A2G6K811"/>
<dbReference type="CDD" id="cd07033">
    <property type="entry name" value="TPP_PYR_DXS_TK_like"/>
    <property type="match status" value="1"/>
</dbReference>
<dbReference type="InterPro" id="IPR051157">
    <property type="entry name" value="PDH/Transketolase"/>
</dbReference>
<keyword evidence="3" id="KW-0786">Thiamine pyrophosphate</keyword>
<dbReference type="InterPro" id="IPR033248">
    <property type="entry name" value="Transketolase_C"/>
</dbReference>
<dbReference type="InterPro" id="IPR029061">
    <property type="entry name" value="THDP-binding"/>
</dbReference>
<evidence type="ECO:0000313" key="6">
    <source>
        <dbReference type="Proteomes" id="UP000230914"/>
    </source>
</evidence>
<name>A0A2G6K811_9ACTN</name>
<protein>
    <submittedName>
        <fullName evidence="5">Transketolase</fullName>
    </submittedName>
</protein>
<dbReference type="Proteomes" id="UP000230914">
    <property type="component" value="Unassembled WGS sequence"/>
</dbReference>
<dbReference type="InterPro" id="IPR005475">
    <property type="entry name" value="Transketolase-like_Pyr-bd"/>
</dbReference>
<evidence type="ECO:0000313" key="5">
    <source>
        <dbReference type="EMBL" id="PIE31793.1"/>
    </source>
</evidence>
<dbReference type="InterPro" id="IPR009014">
    <property type="entry name" value="Transketo_C/PFOR_II"/>
</dbReference>
<dbReference type="PANTHER" id="PTHR43825">
    <property type="entry name" value="PYRUVATE DEHYDROGENASE E1 COMPONENT"/>
    <property type="match status" value="1"/>
</dbReference>
<gene>
    <name evidence="5" type="ORF">CSA55_04815</name>
</gene>
<dbReference type="Pfam" id="PF02779">
    <property type="entry name" value="Transket_pyr"/>
    <property type="match status" value="1"/>
</dbReference>
<dbReference type="FunFam" id="3.40.50.970:FF:000129">
    <property type="entry name" value="Transketolase"/>
    <property type="match status" value="1"/>
</dbReference>
<feature type="domain" description="Transketolase-like pyrimidine-binding" evidence="4">
    <location>
        <begin position="4"/>
        <end position="168"/>
    </location>
</feature>
<proteinExistence type="inferred from homology"/>
<sequence>MMELVRRPHVNSFIEWCADKPEVVVMTADLTNSCEVGNWAKHYPDRFFSMKMAEQNMMGFAAGMAREGYQPWIHTFAVFIYRRPYDQLAMSIAYPNLPVRLVGFLPGITTPGGVTHQAIEDLSVMRATPNMTILETGDATEVESVLDVAHAIDGPVYVRMLRGEMPRLFPTDEPMELDRVRILSEGDDVTVFTAGITTEEAMRAAAPLAAAGVGITHVHVSTHKPFTDPLIIDSIRRARHGVITFENHTIIGGLGSAVAEVIADHGLGTRLIRLGLRDTYAHGASRPYLMAEYGLDAPALVGGVEELIGRSTGVTEDDLAAVRIEPTHSLAKAEAL</sequence>
<comment type="caution">
    <text evidence="5">The sequence shown here is derived from an EMBL/GenBank/DDBJ whole genome shotgun (WGS) entry which is preliminary data.</text>
</comment>